<sequence>MTLALALLSLMIVMLFSALVIGAMRQSVPRPAPAPVWSHDRSARR</sequence>
<proteinExistence type="predicted"/>
<accession>A0ABT3Z5H0</accession>
<protein>
    <submittedName>
        <fullName evidence="1">Uncharacterized protein</fullName>
    </submittedName>
</protein>
<keyword evidence="2" id="KW-1185">Reference proteome</keyword>
<reference evidence="1" key="1">
    <citation type="submission" date="2022-10" db="EMBL/GenBank/DDBJ databases">
        <title>Hoeflea sp. G2-23, isolated from marine algae.</title>
        <authorList>
            <person name="Kristyanto S."/>
            <person name="Kim J.M."/>
            <person name="Jeon C.O."/>
        </authorList>
    </citation>
    <scope>NUCLEOTIDE SEQUENCE</scope>
    <source>
        <strain evidence="1">G2-23</strain>
    </source>
</reference>
<organism evidence="1 2">
    <name type="scientific">Hoeflea algicola</name>
    <dbReference type="NCBI Taxonomy" id="2983763"/>
    <lineage>
        <taxon>Bacteria</taxon>
        <taxon>Pseudomonadati</taxon>
        <taxon>Pseudomonadota</taxon>
        <taxon>Alphaproteobacteria</taxon>
        <taxon>Hyphomicrobiales</taxon>
        <taxon>Rhizobiaceae</taxon>
        <taxon>Hoeflea</taxon>
    </lineage>
</organism>
<evidence type="ECO:0000313" key="2">
    <source>
        <dbReference type="Proteomes" id="UP001073227"/>
    </source>
</evidence>
<dbReference type="EMBL" id="JAOVZR010000001">
    <property type="protein sequence ID" value="MCY0146954.1"/>
    <property type="molecule type" value="Genomic_DNA"/>
</dbReference>
<gene>
    <name evidence="1" type="ORF">OEG84_04280</name>
</gene>
<dbReference type="RefSeq" id="WP_267652589.1">
    <property type="nucleotide sequence ID" value="NZ_JAOVZR010000001.1"/>
</dbReference>
<dbReference type="Proteomes" id="UP001073227">
    <property type="component" value="Unassembled WGS sequence"/>
</dbReference>
<evidence type="ECO:0000313" key="1">
    <source>
        <dbReference type="EMBL" id="MCY0146954.1"/>
    </source>
</evidence>
<name>A0ABT3Z5H0_9HYPH</name>
<comment type="caution">
    <text evidence="1">The sequence shown here is derived from an EMBL/GenBank/DDBJ whole genome shotgun (WGS) entry which is preliminary data.</text>
</comment>